<name>A0A364V8U4_9CORY</name>
<feature type="domain" description="DUF8010" evidence="2">
    <location>
        <begin position="20"/>
        <end position="115"/>
    </location>
</feature>
<comment type="caution">
    <text evidence="3">The sequence shown here is derived from an EMBL/GenBank/DDBJ whole genome shotgun (WGS) entry which is preliminary data.</text>
</comment>
<dbReference type="EMBL" id="QHCV01000004">
    <property type="protein sequence ID" value="RAV33034.1"/>
    <property type="molecule type" value="Genomic_DNA"/>
</dbReference>
<dbReference type="AlphaFoldDB" id="A0A364V8U4"/>
<organism evidence="3 4">
    <name type="scientific">Corynebacterium heidelbergense</name>
    <dbReference type="NCBI Taxonomy" id="2055947"/>
    <lineage>
        <taxon>Bacteria</taxon>
        <taxon>Bacillati</taxon>
        <taxon>Actinomycetota</taxon>
        <taxon>Actinomycetes</taxon>
        <taxon>Mycobacteriales</taxon>
        <taxon>Corynebacteriaceae</taxon>
        <taxon>Corynebacterium</taxon>
    </lineage>
</organism>
<accession>A0A364V8U4</accession>
<feature type="region of interest" description="Disordered" evidence="1">
    <location>
        <begin position="169"/>
        <end position="217"/>
    </location>
</feature>
<protein>
    <recommendedName>
        <fullName evidence="2">DUF8010 domain-containing protein</fullName>
    </recommendedName>
</protein>
<evidence type="ECO:0000259" key="2">
    <source>
        <dbReference type="Pfam" id="PF26035"/>
    </source>
</evidence>
<proteinExistence type="predicted"/>
<keyword evidence="4" id="KW-1185">Reference proteome</keyword>
<feature type="compositionally biased region" description="Polar residues" evidence="1">
    <location>
        <begin position="169"/>
        <end position="183"/>
    </location>
</feature>
<dbReference type="Pfam" id="PF26035">
    <property type="entry name" value="DUF8010"/>
    <property type="match status" value="1"/>
</dbReference>
<feature type="compositionally biased region" description="Polar residues" evidence="1">
    <location>
        <begin position="194"/>
        <end position="205"/>
    </location>
</feature>
<dbReference type="InterPro" id="IPR058323">
    <property type="entry name" value="DUF8010"/>
</dbReference>
<reference evidence="3 4" key="1">
    <citation type="journal article" date="2018" name="Syst. Appl. Microbiol.">
        <title>Corynebacterium heidelbergense sp. nov., isolated from the preen glands of Egyptian geese (Alopochen aegyptiacus).</title>
        <authorList>
            <person name="Braun M.S."/>
            <person name="Wang E."/>
            <person name="Zimmermann S."/>
            <person name="Wink M."/>
        </authorList>
    </citation>
    <scope>NUCLEOTIDE SEQUENCE [LARGE SCALE GENOMIC DNA]</scope>
    <source>
        <strain evidence="3 4">647</strain>
    </source>
</reference>
<evidence type="ECO:0000256" key="1">
    <source>
        <dbReference type="SAM" id="MobiDB-lite"/>
    </source>
</evidence>
<evidence type="ECO:0000313" key="3">
    <source>
        <dbReference type="EMBL" id="RAV33034.1"/>
    </source>
</evidence>
<sequence length="286" mass="29453">MTAALELVGPAQSALTSLKRAATLAHRVLKMDGAALVRVRQFTVDARSQGAELYFSTPLHSLLAVRLQAVRPAAKDNGAVVSAEHALAALEHAIAQSCVDGVIPLGPRMDVMWAGALPAPTGYQLVDSIPGFVIRDLYRQMGREASENAGPAGMPPSLLEQELLSVTASSGTSNTAEMAQTKTGPGPQLKRNVTGPTAESAQANAGSGAPVGSSSQPSALVVPTVGLTGRVIAALGATGLSAAPTAPELEKYDYVRVSTNGQWNRVDALQGTVYTPRPGSLARTPS</sequence>
<evidence type="ECO:0000313" key="4">
    <source>
        <dbReference type="Proteomes" id="UP000251577"/>
    </source>
</evidence>
<gene>
    <name evidence="3" type="ORF">DLJ54_00760</name>
</gene>
<dbReference type="Proteomes" id="UP000251577">
    <property type="component" value="Unassembled WGS sequence"/>
</dbReference>
<dbReference type="RefSeq" id="WP_113629974.1">
    <property type="nucleotide sequence ID" value="NZ_QHCV01000004.1"/>
</dbReference>